<name>A7IWA3_PBCVN</name>
<dbReference type="GeneID" id="5658745"/>
<dbReference type="KEGG" id="vg:5658745"/>
<dbReference type="EMBL" id="DQ491002">
    <property type="protein sequence ID" value="ABT14627.1"/>
    <property type="molecule type" value="Genomic_DNA"/>
</dbReference>
<gene>
    <name evidence="1" type="primary">b228R</name>
    <name evidence="1" type="ORF">NY2A_b228R</name>
</gene>
<dbReference type="Proteomes" id="UP000202419">
    <property type="component" value="Segment"/>
</dbReference>
<evidence type="ECO:0000313" key="2">
    <source>
        <dbReference type="Proteomes" id="UP000202419"/>
    </source>
</evidence>
<organismHost>
    <name type="scientific">Chlorella</name>
    <dbReference type="NCBI Taxonomy" id="3071"/>
</organismHost>
<organism evidence="1 2">
    <name type="scientific">Paramecium bursaria Chlorella virus NY2A</name>
    <name type="common">PBCV-NY2A</name>
    <dbReference type="NCBI Taxonomy" id="46021"/>
    <lineage>
        <taxon>Viruses</taxon>
        <taxon>Varidnaviria</taxon>
        <taxon>Bamfordvirae</taxon>
        <taxon>Nucleocytoviricota</taxon>
        <taxon>Megaviricetes</taxon>
        <taxon>Algavirales</taxon>
        <taxon>Phycodnaviridae</taxon>
        <taxon>Chlorovirus</taxon>
        <taxon>Chlorovirus americanus</taxon>
    </lineage>
</organism>
<evidence type="ECO:0000313" key="1">
    <source>
        <dbReference type="EMBL" id="ABT14627.1"/>
    </source>
</evidence>
<accession>A7IWA3</accession>
<proteinExistence type="predicted"/>
<dbReference type="RefSeq" id="YP_001497424.1">
    <property type="nucleotide sequence ID" value="NC_009898.1"/>
</dbReference>
<keyword evidence="2" id="KW-1185">Reference proteome</keyword>
<sequence>MSNDGLYTSSMNALHILTGSLFNATPAATILPAEVPATTFKFFSCPFLFKTCIAPSPLIDFAPPPATTIASG</sequence>
<reference evidence="1 2" key="1">
    <citation type="journal article" date="2007" name="Virology">
        <title>Sequence and annotation of the 369-kb NY-2A and the 345-kb AR158 viruses that infect Chlorella NC64A.</title>
        <authorList>
            <person name="Fitzgerald L.A."/>
            <person name="Graves M.V."/>
            <person name="Li X."/>
            <person name="Feldblyum T."/>
            <person name="Nierman W.C."/>
            <person name="Van Etten J.L."/>
        </authorList>
    </citation>
    <scope>NUCLEOTIDE SEQUENCE [LARGE SCALE GENOMIC DNA]</scope>
    <source>
        <strain evidence="1 2">NY-2A</strain>
    </source>
</reference>
<protein>
    <submittedName>
        <fullName evidence="1">Uncharacterized protein b228R</fullName>
    </submittedName>
</protein>